<feature type="region of interest" description="Disordered" evidence="1">
    <location>
        <begin position="103"/>
        <end position="128"/>
    </location>
</feature>
<organism evidence="2">
    <name type="scientific">Pseudo-nitzschia australis</name>
    <dbReference type="NCBI Taxonomy" id="44445"/>
    <lineage>
        <taxon>Eukaryota</taxon>
        <taxon>Sar</taxon>
        <taxon>Stramenopiles</taxon>
        <taxon>Ochrophyta</taxon>
        <taxon>Bacillariophyta</taxon>
        <taxon>Bacillariophyceae</taxon>
        <taxon>Bacillariophycidae</taxon>
        <taxon>Bacillariales</taxon>
        <taxon>Bacillariaceae</taxon>
        <taxon>Pseudo-nitzschia</taxon>
    </lineage>
</organism>
<gene>
    <name evidence="2" type="ORF">PAUS00366_LOCUS22521</name>
</gene>
<sequence>MGIWGSVKNAAEKTKMRGDIALAQRGITARKKKFGVEFYNILTNDKQRLLGGSVAAGSLSVFKKNGKEDPLKDAFDAAHEDIRGMEARKEMFQQKLDVMEVKGSHSMPDNTIGQKVSKTGKKFSDAGNGTKHRAQMALVDREMKIRKERFGCQVFDMASTTDDKGKKGLIKGTISKALTSLSDHEKEIQKVVDTAKKDVAEIEGKVQSLQRQIALLDPNSEPSETEPLATNNN</sequence>
<dbReference type="EMBL" id="HBIX01034456">
    <property type="protein sequence ID" value="CAE0729736.1"/>
    <property type="molecule type" value="Transcribed_RNA"/>
</dbReference>
<name>A0A7S4AX07_9STRA</name>
<feature type="compositionally biased region" description="Polar residues" evidence="1">
    <location>
        <begin position="107"/>
        <end position="117"/>
    </location>
</feature>
<protein>
    <submittedName>
        <fullName evidence="2">Uncharacterized protein</fullName>
    </submittedName>
</protein>
<dbReference type="AlphaFoldDB" id="A0A7S4AX07"/>
<proteinExistence type="predicted"/>
<evidence type="ECO:0000313" key="2">
    <source>
        <dbReference type="EMBL" id="CAE0729736.1"/>
    </source>
</evidence>
<evidence type="ECO:0000256" key="1">
    <source>
        <dbReference type="SAM" id="MobiDB-lite"/>
    </source>
</evidence>
<reference evidence="2" key="1">
    <citation type="submission" date="2021-01" db="EMBL/GenBank/DDBJ databases">
        <authorList>
            <person name="Corre E."/>
            <person name="Pelletier E."/>
            <person name="Niang G."/>
            <person name="Scheremetjew M."/>
            <person name="Finn R."/>
            <person name="Kale V."/>
            <person name="Holt S."/>
            <person name="Cochrane G."/>
            <person name="Meng A."/>
            <person name="Brown T."/>
            <person name="Cohen L."/>
        </authorList>
    </citation>
    <scope>NUCLEOTIDE SEQUENCE</scope>
    <source>
        <strain evidence="2">10249 10 AB</strain>
    </source>
</reference>
<accession>A0A7S4AX07</accession>